<feature type="region of interest" description="Disordered" evidence="1">
    <location>
        <begin position="394"/>
        <end position="413"/>
    </location>
</feature>
<accession>A0AAV5QE16</accession>
<feature type="transmembrane region" description="Helical" evidence="2">
    <location>
        <begin position="202"/>
        <end position="226"/>
    </location>
</feature>
<keyword evidence="2" id="KW-0472">Membrane</keyword>
<evidence type="ECO:0000313" key="5">
    <source>
        <dbReference type="Proteomes" id="UP001360560"/>
    </source>
</evidence>
<reference evidence="4 5" key="1">
    <citation type="journal article" date="2023" name="Elife">
        <title>Identification of key yeast species and microbe-microbe interactions impacting larval growth of Drosophila in the wild.</title>
        <authorList>
            <person name="Mure A."/>
            <person name="Sugiura Y."/>
            <person name="Maeda R."/>
            <person name="Honda K."/>
            <person name="Sakurai N."/>
            <person name="Takahashi Y."/>
            <person name="Watada M."/>
            <person name="Katoh T."/>
            <person name="Gotoh A."/>
            <person name="Gotoh Y."/>
            <person name="Taniguchi I."/>
            <person name="Nakamura K."/>
            <person name="Hayashi T."/>
            <person name="Katayama T."/>
            <person name="Uemura T."/>
            <person name="Hattori Y."/>
        </authorList>
    </citation>
    <scope>NUCLEOTIDE SEQUENCE [LARGE SCALE GENOMIC DNA]</scope>
    <source>
        <strain evidence="4 5">SC-9</strain>
    </source>
</reference>
<feature type="compositionally biased region" description="Basic residues" evidence="1">
    <location>
        <begin position="276"/>
        <end position="291"/>
    </location>
</feature>
<feature type="signal peptide" evidence="3">
    <location>
        <begin position="1"/>
        <end position="23"/>
    </location>
</feature>
<keyword evidence="2" id="KW-0812">Transmembrane</keyword>
<dbReference type="Proteomes" id="UP001360560">
    <property type="component" value="Unassembled WGS sequence"/>
</dbReference>
<gene>
    <name evidence="4" type="ORF">DASC09_003160</name>
</gene>
<evidence type="ECO:0000256" key="2">
    <source>
        <dbReference type="SAM" id="Phobius"/>
    </source>
</evidence>
<dbReference type="AlphaFoldDB" id="A0AAV5QE16"/>
<dbReference type="RefSeq" id="XP_064849991.1">
    <property type="nucleotide sequence ID" value="XM_064993919.1"/>
</dbReference>
<feature type="region of interest" description="Disordered" evidence="1">
    <location>
        <begin position="274"/>
        <end position="297"/>
    </location>
</feature>
<protein>
    <submittedName>
        <fullName evidence="4">Uncharacterized protein</fullName>
    </submittedName>
</protein>
<feature type="region of interest" description="Disordered" evidence="1">
    <location>
        <begin position="241"/>
        <end position="262"/>
    </location>
</feature>
<keyword evidence="3" id="KW-0732">Signal</keyword>
<proteinExistence type="predicted"/>
<dbReference type="GeneID" id="90070970"/>
<feature type="chain" id="PRO_5043495722" evidence="3">
    <location>
        <begin position="24"/>
        <end position="635"/>
    </location>
</feature>
<name>A0AAV5QE16_9ASCO</name>
<evidence type="ECO:0000313" key="4">
    <source>
        <dbReference type="EMBL" id="GMM32991.1"/>
    </source>
</evidence>
<evidence type="ECO:0000256" key="3">
    <source>
        <dbReference type="SAM" id="SignalP"/>
    </source>
</evidence>
<organism evidence="4 5">
    <name type="scientific">Saccharomycopsis crataegensis</name>
    <dbReference type="NCBI Taxonomy" id="43959"/>
    <lineage>
        <taxon>Eukaryota</taxon>
        <taxon>Fungi</taxon>
        <taxon>Dikarya</taxon>
        <taxon>Ascomycota</taxon>
        <taxon>Saccharomycotina</taxon>
        <taxon>Saccharomycetes</taxon>
        <taxon>Saccharomycopsidaceae</taxon>
        <taxon>Saccharomycopsis</taxon>
    </lineage>
</organism>
<sequence length="635" mass="70860">MFLTIVFIASVTFLLPFIALINEDYLPEVFIPIASQMRLYLPDSFAVGNSTADPTAPVLGVDNIVKPTSEITAAPFLEIPLPTSFIEHIPTGVTTEDINNRFKDLFNIAKSYSDDACDFILKHTYYQNSVEFIGYYINLVTEFISHYANLAIENIKEIEDSLFFNDYVYPAYQRYWLPIQEYAEELLEKHYFSLSDESQENILKGLIVFVIMIALFLLLPVLKFIFNAFVKDAKEFHDSAKSQYKSTKTKNNEGDITKTDSSLDSVQKTIDEAVRKQGKSKKKSSRKKKKIASGYDNDNFRRSSSSFVGLNQKLLSVDDINEKILLRFRKSAETLVADKMNSTSINLELPGQEKSNVALKFEGIVELSTAERSSSVSSSLRDYLGSVDSDSEIAKSTFDSDDNRSSISSQDFNEHVDEKISNVQARNIGSFLQSSQTLDPHVVVRNLDISNYEIESEDKNATQNTKEDEDFEVSTVTETDIIQLASPAQHLDIEPASSAESDTYIEEIISYTETLSTPTNHDDVNIPLTPADHSTETIHFVPAFSPVASPVAQTISTNRLDGSPSKLIFKAAFNTTSGITHNNVYSAIILPQSPSKSKSKSDAMTHSPLKDSLDFLQTGHQVKIVANDASSSYVE</sequence>
<dbReference type="EMBL" id="BTFZ01000001">
    <property type="protein sequence ID" value="GMM32991.1"/>
    <property type="molecule type" value="Genomic_DNA"/>
</dbReference>
<keyword evidence="2" id="KW-1133">Transmembrane helix</keyword>
<evidence type="ECO:0000256" key="1">
    <source>
        <dbReference type="SAM" id="MobiDB-lite"/>
    </source>
</evidence>
<comment type="caution">
    <text evidence="4">The sequence shown here is derived from an EMBL/GenBank/DDBJ whole genome shotgun (WGS) entry which is preliminary data.</text>
</comment>
<keyword evidence="5" id="KW-1185">Reference proteome</keyword>